<dbReference type="Gene3D" id="3.90.190.10">
    <property type="entry name" value="Protein tyrosine phosphatase superfamily"/>
    <property type="match status" value="1"/>
</dbReference>
<dbReference type="Proteomes" id="UP001294412">
    <property type="component" value="Unassembled WGS sequence"/>
</dbReference>
<dbReference type="SUPFAM" id="SSF52799">
    <property type="entry name" value="(Phosphotyrosine protein) phosphatases II"/>
    <property type="match status" value="1"/>
</dbReference>
<dbReference type="PROSITE" id="PS50056">
    <property type="entry name" value="TYR_PHOSPHATASE_2"/>
    <property type="match status" value="1"/>
</dbReference>
<gene>
    <name evidence="2" type="ORF">U0C82_10415</name>
</gene>
<protein>
    <submittedName>
        <fullName evidence="2">Tyrosine protein phosphatase</fullName>
    </submittedName>
</protein>
<evidence type="ECO:0000313" key="2">
    <source>
        <dbReference type="EMBL" id="MDY8109551.1"/>
    </source>
</evidence>
<accession>A0ABU5I5W9</accession>
<feature type="domain" description="Tyrosine specific protein phosphatases" evidence="1">
    <location>
        <begin position="65"/>
        <end position="126"/>
    </location>
</feature>
<name>A0ABU5I5W9_9HYPH</name>
<dbReference type="PROSITE" id="PS00383">
    <property type="entry name" value="TYR_PHOSPHATASE_1"/>
    <property type="match status" value="1"/>
</dbReference>
<keyword evidence="3" id="KW-1185">Reference proteome</keyword>
<reference evidence="2 3" key="1">
    <citation type="submission" date="2023-12" db="EMBL/GenBank/DDBJ databases">
        <title>Description of Novel Strain Fulvimarina sp. 2208YS6-2-32 isolated from Uroteuthis (Photololigo) edulis.</title>
        <authorList>
            <person name="Park J.-S."/>
        </authorList>
    </citation>
    <scope>NUCLEOTIDE SEQUENCE [LARGE SCALE GENOMIC DNA]</scope>
    <source>
        <strain evidence="2 3">2208YS6-2-32</strain>
    </source>
</reference>
<dbReference type="InterPro" id="IPR000387">
    <property type="entry name" value="Tyr_Pase_dom"/>
</dbReference>
<proteinExistence type="predicted"/>
<dbReference type="RefSeq" id="WP_322187038.1">
    <property type="nucleotide sequence ID" value="NZ_JAXLPB010000003.1"/>
</dbReference>
<comment type="caution">
    <text evidence="2">The sequence shown here is derived from an EMBL/GenBank/DDBJ whole genome shotgun (WGS) entry which is preliminary data.</text>
</comment>
<evidence type="ECO:0000313" key="3">
    <source>
        <dbReference type="Proteomes" id="UP001294412"/>
    </source>
</evidence>
<dbReference type="InterPro" id="IPR016130">
    <property type="entry name" value="Tyr_Pase_AS"/>
</dbReference>
<evidence type="ECO:0000259" key="1">
    <source>
        <dbReference type="PROSITE" id="PS50056"/>
    </source>
</evidence>
<sequence>MSYLVVSSLADMPVTVARHGARDLLTLINADSVVPRPETIAEERHLFLGFNDIVTPIEGLSPPMENHVRDLIAFGSRWDRDRPLVVHCFAGISRSTAAAYILAISLNPALEEMALARELRARAPSATPNARLVGFADEILGRKGRMVEAIRSIGRGADAFSGTPFVLPLELQLSL</sequence>
<dbReference type="EMBL" id="JAXLPB010000003">
    <property type="protein sequence ID" value="MDY8109551.1"/>
    <property type="molecule type" value="Genomic_DNA"/>
</dbReference>
<organism evidence="2 3">
    <name type="scientific">Fulvimarina uroteuthidis</name>
    <dbReference type="NCBI Taxonomy" id="3098149"/>
    <lineage>
        <taxon>Bacteria</taxon>
        <taxon>Pseudomonadati</taxon>
        <taxon>Pseudomonadota</taxon>
        <taxon>Alphaproteobacteria</taxon>
        <taxon>Hyphomicrobiales</taxon>
        <taxon>Aurantimonadaceae</taxon>
        <taxon>Fulvimarina</taxon>
    </lineage>
</organism>
<dbReference type="InterPro" id="IPR029021">
    <property type="entry name" value="Prot-tyrosine_phosphatase-like"/>
</dbReference>